<organism evidence="2 3">
    <name type="scientific">Sphaerisporangium album</name>
    <dbReference type="NCBI Taxonomy" id="509200"/>
    <lineage>
        <taxon>Bacteria</taxon>
        <taxon>Bacillati</taxon>
        <taxon>Actinomycetota</taxon>
        <taxon>Actinomycetes</taxon>
        <taxon>Streptosporangiales</taxon>
        <taxon>Streptosporangiaceae</taxon>
        <taxon>Sphaerisporangium</taxon>
    </lineage>
</organism>
<evidence type="ECO:0000313" key="3">
    <source>
        <dbReference type="Proteomes" id="UP000253094"/>
    </source>
</evidence>
<dbReference type="Proteomes" id="UP000253094">
    <property type="component" value="Unassembled WGS sequence"/>
</dbReference>
<dbReference type="EMBL" id="QOIL01000030">
    <property type="protein sequence ID" value="RCG21145.1"/>
    <property type="molecule type" value="Genomic_DNA"/>
</dbReference>
<evidence type="ECO:0000259" key="1">
    <source>
        <dbReference type="Pfam" id="PF08722"/>
    </source>
</evidence>
<gene>
    <name evidence="2" type="ORF">DQ384_36645</name>
</gene>
<protein>
    <submittedName>
        <fullName evidence="2">TnsA-like heteromeric transposase endonuclease subunit</fullName>
    </submittedName>
</protein>
<feature type="domain" description="TnsA endonuclease N-terminal" evidence="1">
    <location>
        <begin position="89"/>
        <end position="160"/>
    </location>
</feature>
<keyword evidence="2" id="KW-0255">Endonuclease</keyword>
<dbReference type="GO" id="GO:0004519">
    <property type="term" value="F:endonuclease activity"/>
    <property type="evidence" value="ECO:0007669"/>
    <property type="project" value="UniProtKB-KW"/>
</dbReference>
<dbReference type="Pfam" id="PF08722">
    <property type="entry name" value="Tn7_TnsA-like_N"/>
    <property type="match status" value="1"/>
</dbReference>
<dbReference type="AlphaFoldDB" id="A0A367EU65"/>
<accession>A0A367EU65</accession>
<dbReference type="NCBIfam" id="NF033179">
    <property type="entry name" value="TnsA_like_Actin"/>
    <property type="match status" value="1"/>
</dbReference>
<evidence type="ECO:0000313" key="2">
    <source>
        <dbReference type="EMBL" id="RCG21145.1"/>
    </source>
</evidence>
<keyword evidence="2" id="KW-0540">Nuclease</keyword>
<dbReference type="InterPro" id="IPR014833">
    <property type="entry name" value="TnsA_N"/>
</dbReference>
<dbReference type="OrthoDB" id="3403133at2"/>
<reference evidence="2 3" key="1">
    <citation type="submission" date="2018-06" db="EMBL/GenBank/DDBJ databases">
        <title>Sphaerisporangium craniellae sp. nov., isolated from a marine sponge in the South China Sea.</title>
        <authorList>
            <person name="Li L."/>
        </authorList>
    </citation>
    <scope>NUCLEOTIDE SEQUENCE [LARGE SCALE GENOMIC DNA]</scope>
    <source>
        <strain evidence="2 3">CCTCC AA 208026</strain>
    </source>
</reference>
<dbReference type="InterPro" id="IPR048000">
    <property type="entry name" value="TnsA-like"/>
</dbReference>
<keyword evidence="2" id="KW-0378">Hydrolase</keyword>
<keyword evidence="3" id="KW-1185">Reference proteome</keyword>
<name>A0A367EU65_9ACTN</name>
<sequence>MTVEELAVDHGDLALGGFELDFYHDGVRRRRPLGAGWNIRFEQAPPVRPFDWSKGGTSFAGWYYSVTNADHVGYESWLERDRLILLDADPEVRGIASQPFWLHWHDGVRRRRHAPDYFVRLADGRGRVIDVRADDQIDDAAAQAFEASQRACRSVGWEFARVGVPDPVLMANMRWLARYRRRRCGDRRDVADELLRVFGQPTPLRAGACSVGDPLLVLPVLFHLLWMGVLAADIGTQLLGSDSLVHAAKVAGR</sequence>
<comment type="caution">
    <text evidence="2">The sequence shown here is derived from an EMBL/GenBank/DDBJ whole genome shotgun (WGS) entry which is preliminary data.</text>
</comment>
<proteinExistence type="predicted"/>